<organism evidence="11">
    <name type="scientific">Capitella teleta</name>
    <name type="common">Polychaete worm</name>
    <dbReference type="NCBI Taxonomy" id="283909"/>
    <lineage>
        <taxon>Eukaryota</taxon>
        <taxon>Metazoa</taxon>
        <taxon>Spiralia</taxon>
        <taxon>Lophotrochozoa</taxon>
        <taxon>Annelida</taxon>
        <taxon>Polychaeta</taxon>
        <taxon>Sedentaria</taxon>
        <taxon>Scolecida</taxon>
        <taxon>Capitellidae</taxon>
        <taxon>Capitella</taxon>
    </lineage>
</organism>
<dbReference type="InterPro" id="IPR004827">
    <property type="entry name" value="bZIP"/>
</dbReference>
<evidence type="ECO:0000256" key="8">
    <source>
        <dbReference type="SAM" id="Coils"/>
    </source>
</evidence>
<dbReference type="InterPro" id="IPR024874">
    <property type="entry name" value="Transcription_factor_Maf_fam"/>
</dbReference>
<name>R7TLW9_CAPTE</name>
<sequence>MYDREDDSPVGSQSDSSSSCDEPLNLVTNNKGQTLNASSLSDDQLIALSVRELNRVLRGLTRDEIAKLKQRRRTLKNRGYAASCREKRLTQKEELEMERAILRDEVERLRQENDDVRKELHSLRGKYESLQEYSVGNPVTRMKVEVFKAERA</sequence>
<keyword evidence="13" id="KW-1185">Reference proteome</keyword>
<dbReference type="GO" id="GO:0005634">
    <property type="term" value="C:nucleus"/>
    <property type="evidence" value="ECO:0007669"/>
    <property type="project" value="UniProtKB-SubCell"/>
</dbReference>
<evidence type="ECO:0000256" key="3">
    <source>
        <dbReference type="ARBA" id="ARBA00022491"/>
    </source>
</evidence>
<dbReference type="OMA" id="RSIKMDP"/>
<dbReference type="AlphaFoldDB" id="R7TLW9"/>
<dbReference type="STRING" id="283909.R7TLW9"/>
<proteinExistence type="inferred from homology"/>
<gene>
    <name evidence="11" type="ORF">CAPTEDRAFT_148890</name>
</gene>
<evidence type="ECO:0000256" key="6">
    <source>
        <dbReference type="ARBA" id="ARBA00023163"/>
    </source>
</evidence>
<evidence type="ECO:0000313" key="13">
    <source>
        <dbReference type="Proteomes" id="UP000014760"/>
    </source>
</evidence>
<feature type="compositionally biased region" description="Low complexity" evidence="9">
    <location>
        <begin position="9"/>
        <end position="21"/>
    </location>
</feature>
<keyword evidence="5" id="KW-0238">DNA-binding</keyword>
<dbReference type="GO" id="GO:0000981">
    <property type="term" value="F:DNA-binding transcription factor activity, RNA polymerase II-specific"/>
    <property type="evidence" value="ECO:0007669"/>
    <property type="project" value="TreeGrafter"/>
</dbReference>
<dbReference type="InterPro" id="IPR046347">
    <property type="entry name" value="bZIP_sf"/>
</dbReference>
<dbReference type="PANTHER" id="PTHR10129:SF48">
    <property type="entry name" value="MAF-S, ISOFORM B"/>
    <property type="match status" value="1"/>
</dbReference>
<evidence type="ECO:0000313" key="11">
    <source>
        <dbReference type="EMBL" id="ELT92556.1"/>
    </source>
</evidence>
<dbReference type="FunFam" id="1.20.5.170:FF:000011">
    <property type="entry name" value="Transcription factor MafG, putative"/>
    <property type="match status" value="1"/>
</dbReference>
<dbReference type="GO" id="GO:0000978">
    <property type="term" value="F:RNA polymerase II cis-regulatory region sequence-specific DNA binding"/>
    <property type="evidence" value="ECO:0007669"/>
    <property type="project" value="TreeGrafter"/>
</dbReference>
<reference evidence="13" key="1">
    <citation type="submission" date="2012-12" db="EMBL/GenBank/DDBJ databases">
        <authorList>
            <person name="Hellsten U."/>
            <person name="Grimwood J."/>
            <person name="Chapman J.A."/>
            <person name="Shapiro H."/>
            <person name="Aerts A."/>
            <person name="Otillar R.P."/>
            <person name="Terry A.Y."/>
            <person name="Boore J.L."/>
            <person name="Simakov O."/>
            <person name="Marletaz F."/>
            <person name="Cho S.-J."/>
            <person name="Edsinger-Gonzales E."/>
            <person name="Havlak P."/>
            <person name="Kuo D.-H."/>
            <person name="Larsson T."/>
            <person name="Lv J."/>
            <person name="Arendt D."/>
            <person name="Savage R."/>
            <person name="Osoegawa K."/>
            <person name="de Jong P."/>
            <person name="Lindberg D.R."/>
            <person name="Seaver E.C."/>
            <person name="Weisblat D.A."/>
            <person name="Putnam N.H."/>
            <person name="Grigoriev I.V."/>
            <person name="Rokhsar D.S."/>
        </authorList>
    </citation>
    <scope>NUCLEOTIDE SEQUENCE</scope>
    <source>
        <strain evidence="13">I ESC-2004</strain>
    </source>
</reference>
<keyword evidence="4" id="KW-0805">Transcription regulation</keyword>
<reference evidence="12" key="3">
    <citation type="submission" date="2015-06" db="UniProtKB">
        <authorList>
            <consortium name="EnsemblMetazoa"/>
        </authorList>
    </citation>
    <scope>IDENTIFICATION</scope>
</reference>
<evidence type="ECO:0000256" key="7">
    <source>
        <dbReference type="ARBA" id="ARBA00023242"/>
    </source>
</evidence>
<dbReference type="SUPFAM" id="SSF57959">
    <property type="entry name" value="Leucine zipper domain"/>
    <property type="match status" value="1"/>
</dbReference>
<dbReference type="EMBL" id="KB310082">
    <property type="protein sequence ID" value="ELT92556.1"/>
    <property type="molecule type" value="Genomic_DNA"/>
</dbReference>
<comment type="similarity">
    <text evidence="2">Belongs to the bZIP family. Maf subfamily.</text>
</comment>
<accession>R7TLW9</accession>
<dbReference type="PANTHER" id="PTHR10129">
    <property type="entry name" value="TRANSCRIPTION FACTOR MAF"/>
    <property type="match status" value="1"/>
</dbReference>
<reference evidence="11 13" key="2">
    <citation type="journal article" date="2013" name="Nature">
        <title>Insights into bilaterian evolution from three spiralian genomes.</title>
        <authorList>
            <person name="Simakov O."/>
            <person name="Marletaz F."/>
            <person name="Cho S.J."/>
            <person name="Edsinger-Gonzales E."/>
            <person name="Havlak P."/>
            <person name="Hellsten U."/>
            <person name="Kuo D.H."/>
            <person name="Larsson T."/>
            <person name="Lv J."/>
            <person name="Arendt D."/>
            <person name="Savage R."/>
            <person name="Osoegawa K."/>
            <person name="de Jong P."/>
            <person name="Grimwood J."/>
            <person name="Chapman J.A."/>
            <person name="Shapiro H."/>
            <person name="Aerts A."/>
            <person name="Otillar R.P."/>
            <person name="Terry A.Y."/>
            <person name="Boore J.L."/>
            <person name="Grigoriev I.V."/>
            <person name="Lindberg D.R."/>
            <person name="Seaver E.C."/>
            <person name="Weisblat D.A."/>
            <person name="Putnam N.H."/>
            <person name="Rokhsar D.S."/>
        </authorList>
    </citation>
    <scope>NUCLEOTIDE SEQUENCE</scope>
    <source>
        <strain evidence="11 13">I ESC-2004</strain>
    </source>
</reference>
<keyword evidence="7" id="KW-0539">Nucleus</keyword>
<evidence type="ECO:0000256" key="9">
    <source>
        <dbReference type="SAM" id="MobiDB-lite"/>
    </source>
</evidence>
<feature type="coiled-coil region" evidence="8">
    <location>
        <begin position="58"/>
        <end position="133"/>
    </location>
</feature>
<evidence type="ECO:0000256" key="5">
    <source>
        <dbReference type="ARBA" id="ARBA00023125"/>
    </source>
</evidence>
<evidence type="ECO:0000256" key="1">
    <source>
        <dbReference type="ARBA" id="ARBA00004123"/>
    </source>
</evidence>
<feature type="domain" description="BZIP" evidence="10">
    <location>
        <begin position="67"/>
        <end position="130"/>
    </location>
</feature>
<dbReference type="FunCoup" id="R7TLW9">
    <property type="interactions" value="539"/>
</dbReference>
<evidence type="ECO:0000256" key="2">
    <source>
        <dbReference type="ARBA" id="ARBA00008500"/>
    </source>
</evidence>
<evidence type="ECO:0000259" key="10">
    <source>
        <dbReference type="PROSITE" id="PS50217"/>
    </source>
</evidence>
<feature type="region of interest" description="Disordered" evidence="9">
    <location>
        <begin position="1"/>
        <end position="34"/>
    </location>
</feature>
<dbReference type="EnsemblMetazoa" id="CapteT148890">
    <property type="protein sequence ID" value="CapteP148890"/>
    <property type="gene ID" value="CapteG148890"/>
</dbReference>
<dbReference type="HOGENOM" id="CLU_1724070_0_0_1"/>
<dbReference type="Pfam" id="PF03131">
    <property type="entry name" value="bZIP_Maf"/>
    <property type="match status" value="1"/>
</dbReference>
<comment type="subcellular location">
    <subcellularLocation>
        <location evidence="1">Nucleus</location>
    </subcellularLocation>
</comment>
<dbReference type="SUPFAM" id="SSF47454">
    <property type="entry name" value="A DNA-binding domain in eukaryotic transcription factors"/>
    <property type="match status" value="1"/>
</dbReference>
<dbReference type="InterPro" id="IPR008917">
    <property type="entry name" value="TF_DNA-bd_sf"/>
</dbReference>
<dbReference type="OrthoDB" id="5974330at2759"/>
<dbReference type="SMART" id="SM00338">
    <property type="entry name" value="BRLZ"/>
    <property type="match status" value="1"/>
</dbReference>
<evidence type="ECO:0000256" key="4">
    <source>
        <dbReference type="ARBA" id="ARBA00023015"/>
    </source>
</evidence>
<keyword evidence="3" id="KW-0678">Repressor</keyword>
<dbReference type="Gene3D" id="1.20.5.170">
    <property type="match status" value="1"/>
</dbReference>
<evidence type="ECO:0000313" key="12">
    <source>
        <dbReference type="EnsemblMetazoa" id="CapteP148890"/>
    </source>
</evidence>
<dbReference type="Proteomes" id="UP000014760">
    <property type="component" value="Unassembled WGS sequence"/>
</dbReference>
<keyword evidence="6" id="KW-0804">Transcription</keyword>
<dbReference type="CDD" id="cd14717">
    <property type="entry name" value="bZIP_Maf_small"/>
    <property type="match status" value="1"/>
</dbReference>
<protein>
    <recommendedName>
        <fullName evidence="10">BZIP domain-containing protein</fullName>
    </recommendedName>
</protein>
<dbReference type="PROSITE" id="PS50217">
    <property type="entry name" value="BZIP"/>
    <property type="match status" value="1"/>
</dbReference>
<dbReference type="InterPro" id="IPR004826">
    <property type="entry name" value="bZIP_Maf"/>
</dbReference>
<keyword evidence="8" id="KW-0175">Coiled coil</keyword>
<dbReference type="EMBL" id="AMQN01002804">
    <property type="status" value="NOT_ANNOTATED_CDS"/>
    <property type="molecule type" value="Genomic_DNA"/>
</dbReference>